<gene>
    <name evidence="3" type="primary">Contig15919.g16970</name>
    <name evidence="3" type="ORF">STYLEM_4810</name>
</gene>
<keyword evidence="1" id="KW-0175">Coiled coil</keyword>
<sequence length="826" mass="96115">MTHYGAPSQSQSTLIFDESKEIKSKTNLANDKLFLKNVSLRNMRQMYNPAGKKSIGSSQSFINSAIFNQKPMNSIKTYDSPANAMITVPGPQSLERQIDPNDPFDLMIHRNESVVQVIKRQKKKKDNNEESTPSNMANLQLQHQMLQKQLKSISPMKALANSNTNLNSQKNLLQKYSGQAEKISQRQKKMAGILNKNSSQQFLLNNNSVQNLSQQMQQIGPQNFTNYQTQYAFAPKQSFSQQNNPKNQKVLSKRQSQGIQKSQSGVSLVQSSDRNHKKKNLNIGDHYENFYTQIRLRSGSSDQLTMNNSKEADDISTGSRFEKMEPIGEKNSHNIGKVQRKKSMNDKKQVVQNIQNNINLSFAGAFQTQTQIIDPLVQQVKTLDYEQQKKISLTQEEPVAIYLDSLKEVSNLIKSQSQSAYELLIKVQISLKECFNKQKQQMKDEMNQYQKVIEELQEQLQLEQSKNATFNLEVSQLKKKNKLLEQTLAKKDQGLLNLQQQIEDQQKQSRQFLGKYDENKILEEIKVLVGENQELKSAVREIKSELDYGKQRENKLMYFLFVLQRKGIPIYEIFDLNIKDLPTTRFSPDLDDQYKKIYFEQLRKFIYQRRIINQMPFPFQMERMNQSVPAKRIKWFEQDKNGQFESSSINDISQNLSDSYYPICSGPVIIPTKPKAIPSLDLKLVEQVQQQRLKQQMEQEIMKMKQQQQDADDSQDDDEFGEDDDNEQEISIGVRSTTRIQQILRKSKYQPLEGMPVNKDKRNSKKHQEMQVNILRQRQNQILQTSSQQDQTEDDQYYDEDESDLKKYEQQMEVHINIGGKQHYYK</sequence>
<dbReference type="OrthoDB" id="326776at2759"/>
<feature type="compositionally biased region" description="Acidic residues" evidence="2">
    <location>
        <begin position="710"/>
        <end position="728"/>
    </location>
</feature>
<feature type="compositionally biased region" description="Acidic residues" evidence="2">
    <location>
        <begin position="791"/>
        <end position="803"/>
    </location>
</feature>
<protein>
    <submittedName>
        <fullName evidence="3">Uncharacterized protein</fullName>
    </submittedName>
</protein>
<feature type="coiled-coil region" evidence="1">
    <location>
        <begin position="432"/>
        <end position="545"/>
    </location>
</feature>
<dbReference type="EMBL" id="CCKQ01004658">
    <property type="protein sequence ID" value="CDW75815.1"/>
    <property type="molecule type" value="Genomic_DNA"/>
</dbReference>
<keyword evidence="4" id="KW-1185">Reference proteome</keyword>
<evidence type="ECO:0000313" key="4">
    <source>
        <dbReference type="Proteomes" id="UP000039865"/>
    </source>
</evidence>
<name>A0A078A131_STYLE</name>
<proteinExistence type="predicted"/>
<dbReference type="InParanoid" id="A0A078A131"/>
<organism evidence="3 4">
    <name type="scientific">Stylonychia lemnae</name>
    <name type="common">Ciliate</name>
    <dbReference type="NCBI Taxonomy" id="5949"/>
    <lineage>
        <taxon>Eukaryota</taxon>
        <taxon>Sar</taxon>
        <taxon>Alveolata</taxon>
        <taxon>Ciliophora</taxon>
        <taxon>Intramacronucleata</taxon>
        <taxon>Spirotrichea</taxon>
        <taxon>Stichotrichia</taxon>
        <taxon>Sporadotrichida</taxon>
        <taxon>Oxytrichidae</taxon>
        <taxon>Stylonychinae</taxon>
        <taxon>Stylonychia</taxon>
    </lineage>
</organism>
<feature type="compositionally biased region" description="Polar residues" evidence="2">
    <location>
        <begin position="238"/>
        <end position="272"/>
    </location>
</feature>
<feature type="region of interest" description="Disordered" evidence="2">
    <location>
        <begin position="700"/>
        <end position="805"/>
    </location>
</feature>
<evidence type="ECO:0000313" key="3">
    <source>
        <dbReference type="EMBL" id="CDW75815.1"/>
    </source>
</evidence>
<dbReference type="AlphaFoldDB" id="A0A078A131"/>
<dbReference type="Proteomes" id="UP000039865">
    <property type="component" value="Unassembled WGS sequence"/>
</dbReference>
<reference evidence="3 4" key="1">
    <citation type="submission" date="2014-06" db="EMBL/GenBank/DDBJ databases">
        <authorList>
            <person name="Swart Estienne"/>
        </authorList>
    </citation>
    <scope>NUCLEOTIDE SEQUENCE [LARGE SCALE GENOMIC DNA]</scope>
    <source>
        <strain evidence="3 4">130c</strain>
    </source>
</reference>
<feature type="compositionally biased region" description="Basic and acidic residues" evidence="2">
    <location>
        <begin position="758"/>
        <end position="769"/>
    </location>
</feature>
<feature type="compositionally biased region" description="Polar residues" evidence="2">
    <location>
        <begin position="770"/>
        <end position="783"/>
    </location>
</feature>
<accession>A0A078A131</accession>
<feature type="region of interest" description="Disordered" evidence="2">
    <location>
        <begin position="238"/>
        <end position="281"/>
    </location>
</feature>
<evidence type="ECO:0000256" key="2">
    <source>
        <dbReference type="SAM" id="MobiDB-lite"/>
    </source>
</evidence>
<evidence type="ECO:0000256" key="1">
    <source>
        <dbReference type="SAM" id="Coils"/>
    </source>
</evidence>